<name>A0A7E4ZT75_PANRE</name>
<sequence>MRIIEQSFNEDGSEFVRLLCNTRDDLWQLYNIVHRGDRVAASTSRKNCGVRTKMCLEIVVTSIDFDPVCDSIRFQGFIIEGDNTGWGHTLEVKLYHQLKLTKKCWLPIDYQRIESSLQVRLEDAMAAVVLHEGVAQICLLKRNMTIVKATVKGQVARKRSGFGAGHEESVQEFLETAAKTFMRHIKVEDMKAVILAGRGFIHNSFLKTLNEVADELNRPFNKKQKEKFVLVSVSSGYKHSLKELLNSPATAAALANTVAREEVKAIETFMRLVMDDPSRAFYGYKHVAMANDLAAIDTLLISDALFRSNDVKERKKYNDFVEDVKLNKGKVLLFSSLHPSGEQLNMMTGIAAILRYPLLELEDEAMEDTESDLNKSLALQNTTVFKGIKEFASDFPPKIYSMLMQRTARYKKGSEIVTGMASGFSDVESDFEEEEDDETDTEQPPPRPYMTLGDCIVSKR</sequence>
<dbReference type="SMART" id="SM01194">
    <property type="entry name" value="eRF1_1"/>
    <property type="match status" value="1"/>
</dbReference>
<dbReference type="SUPFAM" id="SSF55315">
    <property type="entry name" value="L30e-like"/>
    <property type="match status" value="1"/>
</dbReference>
<dbReference type="InterPro" id="IPR042226">
    <property type="entry name" value="eFR1_2_sf"/>
</dbReference>
<dbReference type="Gene3D" id="3.30.420.60">
    <property type="entry name" value="eRF1 domain 2"/>
    <property type="match status" value="1"/>
</dbReference>
<feature type="compositionally biased region" description="Acidic residues" evidence="6">
    <location>
        <begin position="427"/>
        <end position="441"/>
    </location>
</feature>
<dbReference type="GO" id="GO:0032790">
    <property type="term" value="P:ribosome disassembly"/>
    <property type="evidence" value="ECO:0007669"/>
    <property type="project" value="TreeGrafter"/>
</dbReference>
<comment type="cofactor">
    <cofactor evidence="1">
        <name>a divalent metal cation</name>
        <dbReference type="ChEBI" id="CHEBI:60240"/>
    </cofactor>
</comment>
<keyword evidence="5" id="KW-0479">Metal-binding</keyword>
<evidence type="ECO:0000256" key="5">
    <source>
        <dbReference type="ARBA" id="ARBA00022723"/>
    </source>
</evidence>
<dbReference type="PANTHER" id="PTHR10853">
    <property type="entry name" value="PELOTA"/>
    <property type="match status" value="1"/>
</dbReference>
<dbReference type="InterPro" id="IPR029064">
    <property type="entry name" value="Ribosomal_eL30-like_sf"/>
</dbReference>
<dbReference type="InterPro" id="IPR005141">
    <property type="entry name" value="eRF1_2"/>
</dbReference>
<accession>A0A7E4ZT75</accession>
<dbReference type="GO" id="GO:0070481">
    <property type="term" value="P:nuclear-transcribed mRNA catabolic process, non-stop decay"/>
    <property type="evidence" value="ECO:0007669"/>
    <property type="project" value="InterPro"/>
</dbReference>
<dbReference type="GO" id="GO:0005737">
    <property type="term" value="C:cytoplasm"/>
    <property type="evidence" value="ECO:0007669"/>
    <property type="project" value="UniProtKB-SubCell"/>
</dbReference>
<evidence type="ECO:0000256" key="3">
    <source>
        <dbReference type="ARBA" id="ARBA00009504"/>
    </source>
</evidence>
<reference evidence="8" key="1">
    <citation type="journal article" date="2013" name="Genetics">
        <title>The draft genome and transcriptome of Panagrellus redivivus are shaped by the harsh demands of a free-living lifestyle.</title>
        <authorList>
            <person name="Srinivasan J."/>
            <person name="Dillman A.R."/>
            <person name="Macchietto M.G."/>
            <person name="Heikkinen L."/>
            <person name="Lakso M."/>
            <person name="Fracchia K.M."/>
            <person name="Antoshechkin I."/>
            <person name="Mortazavi A."/>
            <person name="Wong G."/>
            <person name="Sternberg P.W."/>
        </authorList>
    </citation>
    <scope>NUCLEOTIDE SEQUENCE [LARGE SCALE GENOMIC DNA]</scope>
    <source>
        <strain evidence="8">MT8872</strain>
    </source>
</reference>
<evidence type="ECO:0000256" key="1">
    <source>
        <dbReference type="ARBA" id="ARBA00001968"/>
    </source>
</evidence>
<feature type="region of interest" description="Disordered" evidence="6">
    <location>
        <begin position="423"/>
        <end position="460"/>
    </location>
</feature>
<dbReference type="SUPFAM" id="SSF159065">
    <property type="entry name" value="Dom34/Pelota N-terminal domain-like"/>
    <property type="match status" value="1"/>
</dbReference>
<evidence type="ECO:0000313" key="8">
    <source>
        <dbReference type="Proteomes" id="UP000492821"/>
    </source>
</evidence>
<dbReference type="InterPro" id="IPR058547">
    <property type="entry name" value="Pelota_N"/>
</dbReference>
<evidence type="ECO:0000256" key="4">
    <source>
        <dbReference type="ARBA" id="ARBA00022490"/>
    </source>
</evidence>
<dbReference type="GO" id="GO:0070651">
    <property type="term" value="P:nonfunctional rRNA decay"/>
    <property type="evidence" value="ECO:0007669"/>
    <property type="project" value="TreeGrafter"/>
</dbReference>
<keyword evidence="4" id="KW-0963">Cytoplasm</keyword>
<evidence type="ECO:0000256" key="2">
    <source>
        <dbReference type="ARBA" id="ARBA00004496"/>
    </source>
</evidence>
<dbReference type="Pfam" id="PF26356">
    <property type="entry name" value="Pelota_N"/>
    <property type="match status" value="1"/>
</dbReference>
<dbReference type="Gene3D" id="3.30.1330.30">
    <property type="match status" value="1"/>
</dbReference>
<dbReference type="NCBIfam" id="TIGR00111">
    <property type="entry name" value="pelota"/>
    <property type="match status" value="1"/>
</dbReference>
<dbReference type="GO" id="GO:0046872">
    <property type="term" value="F:metal ion binding"/>
    <property type="evidence" value="ECO:0007669"/>
    <property type="project" value="UniProtKB-KW"/>
</dbReference>
<evidence type="ECO:0000313" key="9">
    <source>
        <dbReference type="WBParaSite" id="Pan_g16070.t1"/>
    </source>
</evidence>
<evidence type="ECO:0000256" key="6">
    <source>
        <dbReference type="SAM" id="MobiDB-lite"/>
    </source>
</evidence>
<reference evidence="9" key="2">
    <citation type="submission" date="2020-10" db="UniProtKB">
        <authorList>
            <consortium name="WormBaseParasite"/>
        </authorList>
    </citation>
    <scope>IDENTIFICATION</scope>
</reference>
<proteinExistence type="inferred from homology"/>
<dbReference type="AlphaFoldDB" id="A0A7E4ZT75"/>
<dbReference type="Pfam" id="PF03464">
    <property type="entry name" value="eRF1_2"/>
    <property type="match status" value="1"/>
</dbReference>
<organism evidence="8 9">
    <name type="scientific">Panagrellus redivivus</name>
    <name type="common">Microworm</name>
    <dbReference type="NCBI Taxonomy" id="6233"/>
    <lineage>
        <taxon>Eukaryota</taxon>
        <taxon>Metazoa</taxon>
        <taxon>Ecdysozoa</taxon>
        <taxon>Nematoda</taxon>
        <taxon>Chromadorea</taxon>
        <taxon>Rhabditida</taxon>
        <taxon>Tylenchina</taxon>
        <taxon>Panagrolaimomorpha</taxon>
        <taxon>Panagrolaimoidea</taxon>
        <taxon>Panagrolaimidae</taxon>
        <taxon>Panagrellus</taxon>
    </lineage>
</organism>
<dbReference type="InterPro" id="IPR038069">
    <property type="entry name" value="Pelota/DOM34_N"/>
</dbReference>
<dbReference type="Pfam" id="PF03465">
    <property type="entry name" value="eRF1_3"/>
    <property type="match status" value="1"/>
</dbReference>
<dbReference type="InterPro" id="IPR005142">
    <property type="entry name" value="eRF1_3"/>
</dbReference>
<comment type="similarity">
    <text evidence="3">Belongs to the eukaryotic release factor 1 family. Pelota subfamily.</text>
</comment>
<comment type="subcellular location">
    <subcellularLocation>
        <location evidence="2">Cytoplasm</location>
    </subcellularLocation>
</comment>
<evidence type="ECO:0000259" key="7">
    <source>
        <dbReference type="SMART" id="SM01194"/>
    </source>
</evidence>
<dbReference type="FunFam" id="3.30.1330.30:FF:000008">
    <property type="entry name" value="Protein pelota homolog"/>
    <property type="match status" value="1"/>
</dbReference>
<dbReference type="Gene3D" id="2.30.30.870">
    <property type="entry name" value="Pelota, domain A"/>
    <property type="match status" value="1"/>
</dbReference>
<dbReference type="Proteomes" id="UP000492821">
    <property type="component" value="Unassembled WGS sequence"/>
</dbReference>
<dbReference type="InterPro" id="IPR005140">
    <property type="entry name" value="eRF1_Pelota-like_N"/>
</dbReference>
<dbReference type="WBParaSite" id="Pan_g16070.t1">
    <property type="protein sequence ID" value="Pan_g16070.t1"/>
    <property type="gene ID" value="Pan_g16070"/>
</dbReference>
<dbReference type="SUPFAM" id="SSF53137">
    <property type="entry name" value="Translational machinery components"/>
    <property type="match status" value="1"/>
</dbReference>
<keyword evidence="8" id="KW-1185">Reference proteome</keyword>
<dbReference type="PANTHER" id="PTHR10853:SF0">
    <property type="entry name" value="PROTEIN PELOTA HOMOLOG"/>
    <property type="match status" value="1"/>
</dbReference>
<protein>
    <submittedName>
        <fullName evidence="9">ERF1_1 domain-containing protein</fullName>
    </submittedName>
</protein>
<dbReference type="GO" id="GO:0070966">
    <property type="term" value="P:nuclear-transcribed mRNA catabolic process, no-go decay"/>
    <property type="evidence" value="ECO:0007669"/>
    <property type="project" value="InterPro"/>
</dbReference>
<dbReference type="GO" id="GO:0071025">
    <property type="term" value="P:RNA surveillance"/>
    <property type="evidence" value="ECO:0007669"/>
    <property type="project" value="InterPro"/>
</dbReference>
<dbReference type="InterPro" id="IPR004405">
    <property type="entry name" value="TF_pelota"/>
</dbReference>
<feature type="domain" description="eRF1/Pelota-like N-terminal" evidence="7">
    <location>
        <begin position="1"/>
        <end position="118"/>
    </location>
</feature>